<keyword evidence="6" id="KW-1185">Reference proteome</keyword>
<dbReference type="PANTHER" id="PTHR30146">
    <property type="entry name" value="LACI-RELATED TRANSCRIPTIONAL REPRESSOR"/>
    <property type="match status" value="1"/>
</dbReference>
<dbReference type="Gene3D" id="1.10.260.40">
    <property type="entry name" value="lambda repressor-like DNA-binding domains"/>
    <property type="match status" value="1"/>
</dbReference>
<name>A0ABT7SCL0_9CELL</name>
<proteinExistence type="predicted"/>
<dbReference type="GO" id="GO:0003677">
    <property type="term" value="F:DNA binding"/>
    <property type="evidence" value="ECO:0007669"/>
    <property type="project" value="UniProtKB-KW"/>
</dbReference>
<keyword evidence="3" id="KW-0804">Transcription</keyword>
<feature type="domain" description="HTH lacI-type" evidence="4">
    <location>
        <begin position="3"/>
        <end position="57"/>
    </location>
</feature>
<dbReference type="Gene3D" id="3.40.50.2300">
    <property type="match status" value="2"/>
</dbReference>
<dbReference type="SUPFAM" id="SSF47413">
    <property type="entry name" value="lambda repressor-like DNA-binding domains"/>
    <property type="match status" value="1"/>
</dbReference>
<dbReference type="EMBL" id="JAUCGQ010000001">
    <property type="protein sequence ID" value="MDM7853926.1"/>
    <property type="molecule type" value="Genomic_DNA"/>
</dbReference>
<dbReference type="InterPro" id="IPR000843">
    <property type="entry name" value="HTH_LacI"/>
</dbReference>
<evidence type="ECO:0000256" key="2">
    <source>
        <dbReference type="ARBA" id="ARBA00023125"/>
    </source>
</evidence>
<evidence type="ECO:0000313" key="6">
    <source>
        <dbReference type="Proteomes" id="UP001529338"/>
    </source>
</evidence>
<protein>
    <submittedName>
        <fullName evidence="5">LacI family DNA-binding transcriptional regulator</fullName>
    </submittedName>
</protein>
<accession>A0ABT7SCL0</accession>
<organism evidence="5 6">
    <name type="scientific">Cellulomonas alba</name>
    <dbReference type="NCBI Taxonomy" id="3053467"/>
    <lineage>
        <taxon>Bacteria</taxon>
        <taxon>Bacillati</taxon>
        <taxon>Actinomycetota</taxon>
        <taxon>Actinomycetes</taxon>
        <taxon>Micrococcales</taxon>
        <taxon>Cellulomonadaceae</taxon>
        <taxon>Cellulomonas</taxon>
    </lineage>
</organism>
<gene>
    <name evidence="5" type="ORF">QRT04_03185</name>
</gene>
<evidence type="ECO:0000256" key="3">
    <source>
        <dbReference type="ARBA" id="ARBA00023163"/>
    </source>
</evidence>
<dbReference type="CDD" id="cd01392">
    <property type="entry name" value="HTH_LacI"/>
    <property type="match status" value="1"/>
</dbReference>
<sequence>MPVTMRDVAERAGVSIKTVSNVLNGYSYLRPATRERVEVAIAELGYRINMSARHLRKGRTGMIGLALPELAHPYFAEFADLMIVEAEKVGFRVLIERTGATRDGALTSLDSSQRRITDGLMFFPLGLDPDDGELLAVDYPLVLLGERIFGAPVDHVTMANVEAARAATVHLAEQGCRRIVALGARLDEGMGSPTLRLEGYREGLASAGLAFDPALVVEVDPWTRQTGADGIARLLDSGVDFDGVFAMNDSMAFGVLHELHTRKIAVPEDVAVIGFDDVDDAGFHEPPLSSIAPGRVQIAREAVRMLVERIDGDTQPPRLAIADFELRARESSRRPQPALSKVDAAG</sequence>
<dbReference type="SUPFAM" id="SSF53822">
    <property type="entry name" value="Periplasmic binding protein-like I"/>
    <property type="match status" value="1"/>
</dbReference>
<dbReference type="InterPro" id="IPR010982">
    <property type="entry name" value="Lambda_DNA-bd_dom_sf"/>
</dbReference>
<dbReference type="PROSITE" id="PS50932">
    <property type="entry name" value="HTH_LACI_2"/>
    <property type="match status" value="1"/>
</dbReference>
<keyword evidence="2 5" id="KW-0238">DNA-binding</keyword>
<evidence type="ECO:0000313" key="5">
    <source>
        <dbReference type="EMBL" id="MDM7853926.1"/>
    </source>
</evidence>
<dbReference type="InterPro" id="IPR046335">
    <property type="entry name" value="LacI/GalR-like_sensor"/>
</dbReference>
<evidence type="ECO:0000259" key="4">
    <source>
        <dbReference type="PROSITE" id="PS50932"/>
    </source>
</evidence>
<keyword evidence="1" id="KW-0805">Transcription regulation</keyword>
<reference evidence="5 6" key="1">
    <citation type="submission" date="2023-06" db="EMBL/GenBank/DDBJ databases">
        <title>Cellulomonas sp. MW4 Whole genome sequence.</title>
        <authorList>
            <person name="Park S."/>
        </authorList>
    </citation>
    <scope>NUCLEOTIDE SEQUENCE [LARGE SCALE GENOMIC DNA]</scope>
    <source>
        <strain evidence="5 6">MW4</strain>
    </source>
</reference>
<dbReference type="PROSITE" id="PS00356">
    <property type="entry name" value="HTH_LACI_1"/>
    <property type="match status" value="1"/>
</dbReference>
<evidence type="ECO:0000256" key="1">
    <source>
        <dbReference type="ARBA" id="ARBA00023015"/>
    </source>
</evidence>
<dbReference type="PANTHER" id="PTHR30146:SF109">
    <property type="entry name" value="HTH-TYPE TRANSCRIPTIONAL REGULATOR GALS"/>
    <property type="match status" value="1"/>
</dbReference>
<dbReference type="InterPro" id="IPR028082">
    <property type="entry name" value="Peripla_BP_I"/>
</dbReference>
<dbReference type="RefSeq" id="WP_289453450.1">
    <property type="nucleotide sequence ID" value="NZ_JAUCGQ010000001.1"/>
</dbReference>
<dbReference type="Proteomes" id="UP001529338">
    <property type="component" value="Unassembled WGS sequence"/>
</dbReference>
<dbReference type="CDD" id="cd06267">
    <property type="entry name" value="PBP1_LacI_sugar_binding-like"/>
    <property type="match status" value="1"/>
</dbReference>
<dbReference type="Pfam" id="PF00356">
    <property type="entry name" value="LacI"/>
    <property type="match status" value="1"/>
</dbReference>
<comment type="caution">
    <text evidence="5">The sequence shown here is derived from an EMBL/GenBank/DDBJ whole genome shotgun (WGS) entry which is preliminary data.</text>
</comment>
<dbReference type="SMART" id="SM00354">
    <property type="entry name" value="HTH_LACI"/>
    <property type="match status" value="1"/>
</dbReference>
<dbReference type="Pfam" id="PF13377">
    <property type="entry name" value="Peripla_BP_3"/>
    <property type="match status" value="1"/>
</dbReference>